<dbReference type="Proteomes" id="UP001165121">
    <property type="component" value="Unassembled WGS sequence"/>
</dbReference>
<dbReference type="Pfam" id="PF13975">
    <property type="entry name" value="gag-asp_proteas"/>
    <property type="match status" value="1"/>
</dbReference>
<sequence>MDTRAFASLIDKKVLKRLGLPNIPLIPYSRKLKSASGNDTKISGEIDLPLRLGSAEKTVPFVVASSLHVDGILGMDVLATFRTVIDAEEQTLTLKETRDMFRLGVMPVPIGTSCINNTPF</sequence>
<name>A0A9W6XRI5_9STRA</name>
<protein>
    <submittedName>
        <fullName evidence="1">Unnamed protein product</fullName>
    </submittedName>
</protein>
<keyword evidence="2" id="KW-1185">Reference proteome</keyword>
<dbReference type="EMBL" id="BSXT01001606">
    <property type="protein sequence ID" value="GMF43924.1"/>
    <property type="molecule type" value="Genomic_DNA"/>
</dbReference>
<evidence type="ECO:0000313" key="1">
    <source>
        <dbReference type="EMBL" id="GMF43924.1"/>
    </source>
</evidence>
<proteinExistence type="predicted"/>
<gene>
    <name evidence="1" type="ORF">Pfra01_001507600</name>
</gene>
<evidence type="ECO:0000313" key="2">
    <source>
        <dbReference type="Proteomes" id="UP001165121"/>
    </source>
</evidence>
<dbReference type="InterPro" id="IPR021109">
    <property type="entry name" value="Peptidase_aspartic_dom_sf"/>
</dbReference>
<dbReference type="SUPFAM" id="SSF50630">
    <property type="entry name" value="Acid proteases"/>
    <property type="match status" value="1"/>
</dbReference>
<organism evidence="1 2">
    <name type="scientific">Phytophthora fragariaefolia</name>
    <dbReference type="NCBI Taxonomy" id="1490495"/>
    <lineage>
        <taxon>Eukaryota</taxon>
        <taxon>Sar</taxon>
        <taxon>Stramenopiles</taxon>
        <taxon>Oomycota</taxon>
        <taxon>Peronosporomycetes</taxon>
        <taxon>Peronosporales</taxon>
        <taxon>Peronosporaceae</taxon>
        <taxon>Phytophthora</taxon>
    </lineage>
</organism>
<dbReference type="OrthoDB" id="121224at2759"/>
<comment type="caution">
    <text evidence="1">The sequence shown here is derived from an EMBL/GenBank/DDBJ whole genome shotgun (WGS) entry which is preliminary data.</text>
</comment>
<accession>A0A9W6XRI5</accession>
<dbReference type="Gene3D" id="2.40.70.10">
    <property type="entry name" value="Acid Proteases"/>
    <property type="match status" value="1"/>
</dbReference>
<dbReference type="CDD" id="cd00303">
    <property type="entry name" value="retropepsin_like"/>
    <property type="match status" value="1"/>
</dbReference>
<dbReference type="AlphaFoldDB" id="A0A9W6XRI5"/>
<reference evidence="1" key="1">
    <citation type="submission" date="2023-04" db="EMBL/GenBank/DDBJ databases">
        <title>Phytophthora fragariaefolia NBRC 109709.</title>
        <authorList>
            <person name="Ichikawa N."/>
            <person name="Sato H."/>
            <person name="Tonouchi N."/>
        </authorList>
    </citation>
    <scope>NUCLEOTIDE SEQUENCE</scope>
    <source>
        <strain evidence="1">NBRC 109709</strain>
    </source>
</reference>